<gene>
    <name evidence="2" type="ORF">IAQ67_09015</name>
</gene>
<keyword evidence="1" id="KW-1133">Transmembrane helix</keyword>
<reference evidence="2 3" key="1">
    <citation type="submission" date="2020-09" db="EMBL/GenBank/DDBJ databases">
        <title>Characterization of Paenibacillus peoriae strain ZF390 with broad-spectrum antimicrobial activity as a potential biocontrol agent.</title>
        <authorList>
            <person name="Li L."/>
            <person name="Zhao Y."/>
            <person name="Li B."/>
            <person name="Xie X."/>
        </authorList>
    </citation>
    <scope>NUCLEOTIDE SEQUENCE [LARGE SCALE GENOMIC DNA]</scope>
    <source>
        <strain evidence="2 3">ZF390</strain>
    </source>
</reference>
<proteinExistence type="predicted"/>
<feature type="transmembrane region" description="Helical" evidence="1">
    <location>
        <begin position="43"/>
        <end position="63"/>
    </location>
</feature>
<feature type="transmembrane region" description="Helical" evidence="1">
    <location>
        <begin position="12"/>
        <end position="31"/>
    </location>
</feature>
<accession>A0A7H0YDH6</accession>
<dbReference type="RefSeq" id="WP_190299058.1">
    <property type="nucleotide sequence ID" value="NZ_CP061172.1"/>
</dbReference>
<name>A0A7H0YDH6_9BACL</name>
<protein>
    <submittedName>
        <fullName evidence="2">DUF1361 domain-containing protein</fullName>
    </submittedName>
</protein>
<dbReference type="EMBL" id="CP061172">
    <property type="protein sequence ID" value="QNR69134.1"/>
    <property type="molecule type" value="Genomic_DNA"/>
</dbReference>
<evidence type="ECO:0000313" key="3">
    <source>
        <dbReference type="Proteomes" id="UP000516384"/>
    </source>
</evidence>
<evidence type="ECO:0000313" key="2">
    <source>
        <dbReference type="EMBL" id="QNR69134.1"/>
    </source>
</evidence>
<sequence length="236" mass="27521">MLLRRKGYKLPSLLGVLLVATLGCFGLIMYLQSTSGTRMYQFLYWDIFLAWVPVFITLGMMVLSRLRSTKVRSILLFFSSIVWLFFLPNALYLVTELLHAFRFYDVNPDTRFWLNTQFWLILFTSFSAAGLGLFLTSLCILVIHHMLRRICSGRLAWAVVFVLLWLASIGVYIGRFARWNSWDVLLQPLVLLTDIWRWGVHAGQRLHLLSFCWLVFGIAVIFYLLIYISISEDQDV</sequence>
<feature type="transmembrane region" description="Helical" evidence="1">
    <location>
        <begin position="208"/>
        <end position="230"/>
    </location>
</feature>
<feature type="transmembrane region" description="Helical" evidence="1">
    <location>
        <begin position="75"/>
        <end position="98"/>
    </location>
</feature>
<feature type="transmembrane region" description="Helical" evidence="1">
    <location>
        <begin position="155"/>
        <end position="173"/>
    </location>
</feature>
<organism evidence="2 3">
    <name type="scientific">Paenibacillus peoriae</name>
    <dbReference type="NCBI Taxonomy" id="59893"/>
    <lineage>
        <taxon>Bacteria</taxon>
        <taxon>Bacillati</taxon>
        <taxon>Bacillota</taxon>
        <taxon>Bacilli</taxon>
        <taxon>Bacillales</taxon>
        <taxon>Paenibacillaceae</taxon>
        <taxon>Paenibacillus</taxon>
    </lineage>
</organism>
<keyword evidence="1" id="KW-0812">Transmembrane</keyword>
<keyword evidence="1" id="KW-0472">Membrane</keyword>
<feature type="transmembrane region" description="Helical" evidence="1">
    <location>
        <begin position="118"/>
        <end position="143"/>
    </location>
</feature>
<dbReference type="Pfam" id="PF07099">
    <property type="entry name" value="DUF1361"/>
    <property type="match status" value="1"/>
</dbReference>
<dbReference type="PROSITE" id="PS51257">
    <property type="entry name" value="PROKAR_LIPOPROTEIN"/>
    <property type="match status" value="1"/>
</dbReference>
<dbReference type="Proteomes" id="UP000516384">
    <property type="component" value="Chromosome"/>
</dbReference>
<dbReference type="AlphaFoldDB" id="A0A7H0YDH6"/>
<evidence type="ECO:0000256" key="1">
    <source>
        <dbReference type="SAM" id="Phobius"/>
    </source>
</evidence>
<dbReference type="InterPro" id="IPR009793">
    <property type="entry name" value="DUF1361"/>
</dbReference>